<dbReference type="OrthoDB" id="10634167at2759"/>
<feature type="region of interest" description="Disordered" evidence="1">
    <location>
        <begin position="156"/>
        <end position="202"/>
    </location>
</feature>
<gene>
    <name evidence="2" type="ORF">GMOD_00004142</name>
</gene>
<organism evidence="2 3">
    <name type="scientific">Pyrenophora seminiperda CCB06</name>
    <dbReference type="NCBI Taxonomy" id="1302712"/>
    <lineage>
        <taxon>Eukaryota</taxon>
        <taxon>Fungi</taxon>
        <taxon>Dikarya</taxon>
        <taxon>Ascomycota</taxon>
        <taxon>Pezizomycotina</taxon>
        <taxon>Dothideomycetes</taxon>
        <taxon>Pleosporomycetidae</taxon>
        <taxon>Pleosporales</taxon>
        <taxon>Pleosporineae</taxon>
        <taxon>Pleosporaceae</taxon>
        <taxon>Pyrenophora</taxon>
    </lineage>
</organism>
<dbReference type="Proteomes" id="UP000265663">
    <property type="component" value="Unassembled WGS sequence"/>
</dbReference>
<dbReference type="AlphaFoldDB" id="A0A3M7M0Q7"/>
<feature type="compositionally biased region" description="Low complexity" evidence="1">
    <location>
        <begin position="166"/>
        <end position="181"/>
    </location>
</feature>
<keyword evidence="3" id="KW-1185">Reference proteome</keyword>
<evidence type="ECO:0000313" key="3">
    <source>
        <dbReference type="Proteomes" id="UP000265663"/>
    </source>
</evidence>
<reference evidence="2 3" key="1">
    <citation type="journal article" date="2014" name="PLoS ONE">
        <title>De novo Genome Assembly of the Fungal Plant Pathogen Pyrenophora semeniperda.</title>
        <authorList>
            <person name="Soliai M.M."/>
            <person name="Meyer S.E."/>
            <person name="Udall J.A."/>
            <person name="Elzinga D.E."/>
            <person name="Hermansen R.A."/>
            <person name="Bodily P.M."/>
            <person name="Hart A.A."/>
            <person name="Coleman C.E."/>
        </authorList>
    </citation>
    <scope>NUCLEOTIDE SEQUENCE [LARGE SCALE GENOMIC DNA]</scope>
    <source>
        <strain evidence="2 3">CCB06</strain>
        <tissue evidence="2">Mycelium</tissue>
    </source>
</reference>
<feature type="compositionally biased region" description="Pro residues" evidence="1">
    <location>
        <begin position="182"/>
        <end position="196"/>
    </location>
</feature>
<dbReference type="EMBL" id="KE747814">
    <property type="protein sequence ID" value="RMZ68022.1"/>
    <property type="molecule type" value="Genomic_DNA"/>
</dbReference>
<sequence>MPSILAFDSDSASAPPPSSACWTSQACLFTLSDFTYCYHVSGPVTPSSTPSLPYQSCLCNPSLPYLHLRYHTDLDPNTNASNCLACMTQAGVDNALIAKFIETVDGFCSSKSPDLKGLFMVLLSWLQGTGETVEGNTALDGIQMVTTLPGWDIDLSATTTSGGGTTTTTTPTTTTNVKTKSPPAPTSTPSHSPSPTPLSNLPKYLTQLPPNWPYTSPAIARHAGWGGWKRVYFGFRD</sequence>
<name>A0A3M7M0Q7_9PLEO</name>
<evidence type="ECO:0000313" key="2">
    <source>
        <dbReference type="EMBL" id="RMZ68022.1"/>
    </source>
</evidence>
<protein>
    <submittedName>
        <fullName evidence="2">Uncharacterized protein</fullName>
    </submittedName>
</protein>
<evidence type="ECO:0000256" key="1">
    <source>
        <dbReference type="SAM" id="MobiDB-lite"/>
    </source>
</evidence>
<accession>A0A3M7M0Q7</accession>
<proteinExistence type="predicted"/>